<accession>A0ABS9SSS8</accession>
<evidence type="ECO:0000256" key="1">
    <source>
        <dbReference type="ARBA" id="ARBA00008061"/>
    </source>
</evidence>
<dbReference type="Gene3D" id="3.20.20.80">
    <property type="entry name" value="Glycosidases"/>
    <property type="match status" value="2"/>
</dbReference>
<comment type="similarity">
    <text evidence="1">Belongs to the glycosyl hydrolase 13 family.</text>
</comment>
<comment type="caution">
    <text evidence="4">The sequence shown here is derived from an EMBL/GenBank/DDBJ whole genome shotgun (WGS) entry which is preliminary data.</text>
</comment>
<evidence type="ECO:0000313" key="4">
    <source>
        <dbReference type="EMBL" id="MCH6159324.1"/>
    </source>
</evidence>
<keyword evidence="4" id="KW-0378">Hydrolase</keyword>
<feature type="domain" description="Glycosyl hydrolase family 13 catalytic" evidence="3">
    <location>
        <begin position="24"/>
        <end position="430"/>
    </location>
</feature>
<organism evidence="4 5">
    <name type="scientific">Streptomyces marispadix</name>
    <dbReference type="NCBI Taxonomy" id="2922868"/>
    <lineage>
        <taxon>Bacteria</taxon>
        <taxon>Bacillati</taxon>
        <taxon>Actinomycetota</taxon>
        <taxon>Actinomycetes</taxon>
        <taxon>Kitasatosporales</taxon>
        <taxon>Streptomycetaceae</taxon>
        <taxon>Streptomyces</taxon>
    </lineage>
</organism>
<reference evidence="4" key="2">
    <citation type="journal article" date="2023" name="Int. J. Syst. Evol. Microbiol.">
        <title>Streptomyces marispadix sp. nov., isolated from marine beach sediment of the Northern Coast of Portugal.</title>
        <authorList>
            <person name="dos Santos J.D.N."/>
            <person name="Vitorino I.R."/>
            <person name="Kallscheuer N."/>
            <person name="Srivastava A."/>
            <person name="Krautwurst S."/>
            <person name="Marz M."/>
            <person name="Jogler C."/>
            <person name="Lobo Da Cunha A."/>
            <person name="Catita J."/>
            <person name="Goncalves H."/>
            <person name="Gonzalez I."/>
            <person name="Reyes F."/>
            <person name="Lage O.M."/>
        </authorList>
    </citation>
    <scope>NUCLEOTIDE SEQUENCE</scope>
    <source>
        <strain evidence="4">M600PL45_2</strain>
    </source>
</reference>
<dbReference type="SUPFAM" id="SSF51445">
    <property type="entry name" value="(Trans)glycosidases"/>
    <property type="match status" value="1"/>
</dbReference>
<gene>
    <name evidence="4" type="ORF">MMA15_02485</name>
</gene>
<dbReference type="PANTHER" id="PTHR10357">
    <property type="entry name" value="ALPHA-AMYLASE FAMILY MEMBER"/>
    <property type="match status" value="1"/>
</dbReference>
<dbReference type="GO" id="GO:0016787">
    <property type="term" value="F:hydrolase activity"/>
    <property type="evidence" value="ECO:0007669"/>
    <property type="project" value="UniProtKB-KW"/>
</dbReference>
<sequence>MTASTSPQPAEAADDWWREAVVYQVYVPSFADSDGDGMGDLRGVADRLGHLAGLGADAVWLTPFYPSPWADGGYDVSDYRDVDPRHGTLDDFRELLARAHALGLKVIVDIVPNHCSDRHPWFAEALASPPGSAARERFHFLDGRGPDGSEPPSDWQSKFGGGAWERTPDGQWYMHIFAAEQPDLNWENPEVAADFERTLRFWLDLGVDGFRVDVAHGLRKDLRQPLRDTRGNDAAPLNSPPQGDDHPFWDRDQVHEVYRHWRKILDSYEPPRIAVAEAGVSAARLPLYTRPDELHQAFNFFHLRCPWDAASFRGVIDTSLEGARSVGTLPTWVLSNHDVVRHATRYALPEGTDFTEWLAADGREPAPDHERGRRRARAAALLTLALPGTAYLYQGEELGLPEVADLPPGALRDPMWERTGHRQKGRDGCRVPLPWRKDGPSYGFGPGGSWLPQPEGWGAHSAEAQSGVEGSFLELYRTALRLRRGFRGSEGREGGGALEWLDAADGELAFRRGELLECRINLSDRPVPLPSGAVPLLTSEPAAYRHGDGTLAPDTAVWLDPSARDRAGGTGPSGYVN</sequence>
<evidence type="ECO:0000256" key="2">
    <source>
        <dbReference type="SAM" id="MobiDB-lite"/>
    </source>
</evidence>
<dbReference type="InterPro" id="IPR006047">
    <property type="entry name" value="GH13_cat_dom"/>
</dbReference>
<protein>
    <submittedName>
        <fullName evidence="4">Glycoside hydrolase family 13 protein</fullName>
    </submittedName>
</protein>
<dbReference type="PANTHER" id="PTHR10357:SF179">
    <property type="entry name" value="NEUTRAL AND BASIC AMINO ACID TRANSPORT PROTEIN RBAT"/>
    <property type="match status" value="1"/>
</dbReference>
<dbReference type="InterPro" id="IPR017853">
    <property type="entry name" value="GH"/>
</dbReference>
<dbReference type="CDD" id="cd11332">
    <property type="entry name" value="AmyAc_OligoGlu_TS"/>
    <property type="match status" value="1"/>
</dbReference>
<dbReference type="Gene3D" id="3.90.400.10">
    <property type="entry name" value="Oligo-1,6-glucosidase, Domain 2"/>
    <property type="match status" value="1"/>
</dbReference>
<feature type="region of interest" description="Disordered" evidence="2">
    <location>
        <begin position="225"/>
        <end position="249"/>
    </location>
</feature>
<name>A0ABS9SSS8_9ACTN</name>
<dbReference type="SMART" id="SM00642">
    <property type="entry name" value="Aamy"/>
    <property type="match status" value="1"/>
</dbReference>
<evidence type="ECO:0000313" key="5">
    <source>
        <dbReference type="Proteomes" id="UP001166784"/>
    </source>
</evidence>
<proteinExistence type="inferred from homology"/>
<dbReference type="RefSeq" id="WP_241057286.1">
    <property type="nucleotide sequence ID" value="NZ_JAKWJU010000002.1"/>
</dbReference>
<evidence type="ECO:0000259" key="3">
    <source>
        <dbReference type="SMART" id="SM00642"/>
    </source>
</evidence>
<dbReference type="InterPro" id="IPR045857">
    <property type="entry name" value="O16G_dom_2"/>
</dbReference>
<reference evidence="4" key="1">
    <citation type="submission" date="2022-03" db="EMBL/GenBank/DDBJ databases">
        <authorList>
            <person name="Santos J.D.N."/>
            <person name="Kallscheuer N."/>
            <person name="Jogler C."/>
            <person name="Lage O.M."/>
        </authorList>
    </citation>
    <scope>NUCLEOTIDE SEQUENCE</scope>
    <source>
        <strain evidence="4">M600PL45_2</strain>
    </source>
</reference>
<dbReference type="EMBL" id="JAKWJU010000002">
    <property type="protein sequence ID" value="MCH6159324.1"/>
    <property type="molecule type" value="Genomic_DNA"/>
</dbReference>
<dbReference type="Pfam" id="PF00128">
    <property type="entry name" value="Alpha-amylase"/>
    <property type="match status" value="1"/>
</dbReference>
<keyword evidence="5" id="KW-1185">Reference proteome</keyword>
<dbReference type="Proteomes" id="UP001166784">
    <property type="component" value="Unassembled WGS sequence"/>
</dbReference>